<dbReference type="AlphaFoldDB" id="A0A1M7SQA8"/>
<feature type="transmembrane region" description="Helical" evidence="1">
    <location>
        <begin position="330"/>
        <end position="349"/>
    </location>
</feature>
<dbReference type="GO" id="GO:1902201">
    <property type="term" value="P:negative regulation of bacterial-type flagellum-dependent cell motility"/>
    <property type="evidence" value="ECO:0007669"/>
    <property type="project" value="TreeGrafter"/>
</dbReference>
<feature type="domain" description="GGDEF" evidence="2">
    <location>
        <begin position="430"/>
        <end position="560"/>
    </location>
</feature>
<feature type="transmembrane region" description="Helical" evidence="1">
    <location>
        <begin position="240"/>
        <end position="257"/>
    </location>
</feature>
<dbReference type="GO" id="GO:0005886">
    <property type="term" value="C:plasma membrane"/>
    <property type="evidence" value="ECO:0007669"/>
    <property type="project" value="TreeGrafter"/>
</dbReference>
<feature type="transmembrane region" description="Helical" evidence="1">
    <location>
        <begin position="212"/>
        <end position="234"/>
    </location>
</feature>
<dbReference type="PROSITE" id="PS50887">
    <property type="entry name" value="GGDEF"/>
    <property type="match status" value="1"/>
</dbReference>
<dbReference type="EMBL" id="FRDH01000009">
    <property type="protein sequence ID" value="SHN60580.1"/>
    <property type="molecule type" value="Genomic_DNA"/>
</dbReference>
<dbReference type="CDD" id="cd01949">
    <property type="entry name" value="GGDEF"/>
    <property type="match status" value="1"/>
</dbReference>
<dbReference type="GO" id="GO:0043709">
    <property type="term" value="P:cell adhesion involved in single-species biofilm formation"/>
    <property type="evidence" value="ECO:0007669"/>
    <property type="project" value="TreeGrafter"/>
</dbReference>
<keyword evidence="1" id="KW-1133">Transmembrane helix</keyword>
<dbReference type="Gene3D" id="3.30.70.270">
    <property type="match status" value="1"/>
</dbReference>
<dbReference type="InterPro" id="IPR029787">
    <property type="entry name" value="Nucleotide_cyclase"/>
</dbReference>
<dbReference type="PANTHER" id="PTHR45138">
    <property type="entry name" value="REGULATORY COMPONENTS OF SENSORY TRANSDUCTION SYSTEM"/>
    <property type="match status" value="1"/>
</dbReference>
<dbReference type="PANTHER" id="PTHR45138:SF6">
    <property type="entry name" value="DIGUANYLATE CYCLASE DGCN"/>
    <property type="match status" value="1"/>
</dbReference>
<evidence type="ECO:0000256" key="1">
    <source>
        <dbReference type="SAM" id="Phobius"/>
    </source>
</evidence>
<dbReference type="InterPro" id="IPR000160">
    <property type="entry name" value="GGDEF_dom"/>
</dbReference>
<dbReference type="InterPro" id="IPR043128">
    <property type="entry name" value="Rev_trsase/Diguanyl_cyclase"/>
</dbReference>
<name>A0A1M7SQA8_9FIRM</name>
<dbReference type="SUPFAM" id="SSF55073">
    <property type="entry name" value="Nucleotide cyclase"/>
    <property type="match status" value="1"/>
</dbReference>
<evidence type="ECO:0000313" key="4">
    <source>
        <dbReference type="Proteomes" id="UP000184097"/>
    </source>
</evidence>
<protein>
    <submittedName>
        <fullName evidence="3">Diguanylate cyclase (GGDEF) domain-containing protein</fullName>
    </submittedName>
</protein>
<accession>A0A1M7SQA8</accession>
<dbReference type="SMART" id="SM00267">
    <property type="entry name" value="GGDEF"/>
    <property type="match status" value="1"/>
</dbReference>
<feature type="transmembrane region" description="Helical" evidence="1">
    <location>
        <begin position="7"/>
        <end position="28"/>
    </location>
</feature>
<gene>
    <name evidence="3" type="ORF">SAMN02745247_02211</name>
</gene>
<dbReference type="GO" id="GO:0052621">
    <property type="term" value="F:diguanylate cyclase activity"/>
    <property type="evidence" value="ECO:0007669"/>
    <property type="project" value="TreeGrafter"/>
</dbReference>
<feature type="transmembrane region" description="Helical" evidence="1">
    <location>
        <begin position="269"/>
        <end position="294"/>
    </location>
</feature>
<evidence type="ECO:0000313" key="3">
    <source>
        <dbReference type="EMBL" id="SHN60580.1"/>
    </source>
</evidence>
<reference evidence="3 4" key="1">
    <citation type="submission" date="2016-12" db="EMBL/GenBank/DDBJ databases">
        <authorList>
            <person name="Song W.-J."/>
            <person name="Kurnit D.M."/>
        </authorList>
    </citation>
    <scope>NUCLEOTIDE SEQUENCE [LARGE SCALE GENOMIC DNA]</scope>
    <source>
        <strain evidence="3 4">DSM 14810</strain>
    </source>
</reference>
<dbReference type="InterPro" id="IPR050469">
    <property type="entry name" value="Diguanylate_Cyclase"/>
</dbReference>
<evidence type="ECO:0000259" key="2">
    <source>
        <dbReference type="PROSITE" id="PS50887"/>
    </source>
</evidence>
<feature type="transmembrane region" description="Helical" evidence="1">
    <location>
        <begin position="300"/>
        <end position="318"/>
    </location>
</feature>
<keyword evidence="1" id="KW-0472">Membrane</keyword>
<organism evidence="3 4">
    <name type="scientific">Butyrivibrio hungatei DSM 14810</name>
    <dbReference type="NCBI Taxonomy" id="1121132"/>
    <lineage>
        <taxon>Bacteria</taxon>
        <taxon>Bacillati</taxon>
        <taxon>Bacillota</taxon>
        <taxon>Clostridia</taxon>
        <taxon>Lachnospirales</taxon>
        <taxon>Lachnospiraceae</taxon>
        <taxon>Butyrivibrio</taxon>
    </lineage>
</organism>
<feature type="transmembrane region" description="Helical" evidence="1">
    <location>
        <begin position="361"/>
        <end position="385"/>
    </location>
</feature>
<dbReference type="Proteomes" id="UP000184097">
    <property type="component" value="Unassembled WGS sequence"/>
</dbReference>
<dbReference type="RefSeq" id="WP_072704069.1">
    <property type="nucleotide sequence ID" value="NZ_FRDH01000009.1"/>
</dbReference>
<sequence>MRKFTSFLSLALVLITVFFMSLVHILFFNPQFAFMTLDRGWIVTYRNEKYLNTNLETLSSQVGSTFTKGDVVTLNYNRPIEQINEPFPYLMFKTQHCAYEVFLDGELIASADTNARTDNSFVGIGYNLVPLGSDYVGKKLSIKLYVTENGTRSDLVSPKLGNFDELVRYLAHSVMFPFLTSIFLIVFGIVFLAISLLFYLRTSGVFPQLISSIICILLGLWMITAFDVSIFFMSKTISTTVEYTAMYLIVPSMYLLVQQLHKRLDSFPILLLGASTFAFSVFFLLLHALGFVHLIHFAHAYYIFALISIIVILCYDFFDFRSKTKNYSIKLTMFGLTVLCASLVIYPIIDISNKVVDYRQLHISKILIPFGSLFFVFTQLLNYFIFMTRSYAQRKEYASLAQIAYVDNLTGLPNRASSDKKLMELSNSNKDYSIISLDLNGLKDVNDNSGHPAGDRLLKDFADALSSTFKDTGECFRIGGDEFIVTTDFTDKNRLDELLKILTNKLAELDDTDPEINHSVSFGYANNTETEEKNSHTVLMLADKRMYDYKRKHYAAISERHELN</sequence>
<feature type="transmembrane region" description="Helical" evidence="1">
    <location>
        <begin position="174"/>
        <end position="200"/>
    </location>
</feature>
<proteinExistence type="predicted"/>
<dbReference type="Pfam" id="PF00990">
    <property type="entry name" value="GGDEF"/>
    <property type="match status" value="1"/>
</dbReference>
<keyword evidence="1" id="KW-0812">Transmembrane</keyword>
<dbReference type="NCBIfam" id="TIGR00254">
    <property type="entry name" value="GGDEF"/>
    <property type="match status" value="1"/>
</dbReference>